<organism evidence="2 3">
    <name type="scientific">Caenorhabditis briggsae</name>
    <dbReference type="NCBI Taxonomy" id="6238"/>
    <lineage>
        <taxon>Eukaryota</taxon>
        <taxon>Metazoa</taxon>
        <taxon>Ecdysozoa</taxon>
        <taxon>Nematoda</taxon>
        <taxon>Chromadorea</taxon>
        <taxon>Rhabditida</taxon>
        <taxon>Rhabditina</taxon>
        <taxon>Rhabditomorpha</taxon>
        <taxon>Rhabditoidea</taxon>
        <taxon>Rhabditidae</taxon>
        <taxon>Peloderinae</taxon>
        <taxon>Caenorhabditis</taxon>
    </lineage>
</organism>
<feature type="compositionally biased region" description="Polar residues" evidence="1">
    <location>
        <begin position="115"/>
        <end position="125"/>
    </location>
</feature>
<dbReference type="Proteomes" id="UP000827892">
    <property type="component" value="Chromosome II"/>
</dbReference>
<evidence type="ECO:0000313" key="3">
    <source>
        <dbReference type="Proteomes" id="UP000827892"/>
    </source>
</evidence>
<feature type="region of interest" description="Disordered" evidence="1">
    <location>
        <begin position="1"/>
        <end position="41"/>
    </location>
</feature>
<gene>
    <name evidence="2" type="ORF">L3Y34_018608</name>
</gene>
<accession>A0AAE9DL65</accession>
<feature type="region of interest" description="Disordered" evidence="1">
    <location>
        <begin position="309"/>
        <end position="334"/>
    </location>
</feature>
<dbReference type="AlphaFoldDB" id="A0AAE9DL65"/>
<sequence length="437" mass="50233">MFPRKDGPKFKKGNYSETQKRPSSFQSVKPANRTFSSNEETYFRRRKKPHVLAGMFANAKSSVHVAPASHLQISPSKHPVVSKSFSESPKRVSKIFNLPKAQLSQTWDFSDVTERNNSNVPTSKRLNSDEEYPKKTPTTSSHKKPVIPWMRIIPSDSESSSYLKPKKTGNFEYPDGFETTIARFSSRLDQIGALPTLPLQNHTDTTMGKVEKALMTVALAQTKENDCKKSIPVFDVMVERSDWLIFREDFNDETDHPPTNPFYSHDVISRQFVYLLISFIKGFSDYEEYEQQKEDSNKPLYKRLLSTEERKSVEKEMSDSPDPLDFLKESDSPDRQEDFFNLNMTKTSEMSYTPNFNQIEEFPTFTQFFSTSNHNQRKIKMSSDQSTTQMPGTPAKLHQDVHPRASGGYSPFNFAFLSSTSPSSPKKKHPHSRYSMW</sequence>
<feature type="compositionally biased region" description="Polar residues" evidence="1">
    <location>
        <begin position="15"/>
        <end position="40"/>
    </location>
</feature>
<protein>
    <submittedName>
        <fullName evidence="2">Uncharacterized protein</fullName>
    </submittedName>
</protein>
<dbReference type="EMBL" id="CP090892">
    <property type="protein sequence ID" value="ULU06928.1"/>
    <property type="molecule type" value="Genomic_DNA"/>
</dbReference>
<proteinExistence type="predicted"/>
<feature type="region of interest" description="Disordered" evidence="1">
    <location>
        <begin position="113"/>
        <end position="144"/>
    </location>
</feature>
<feature type="compositionally biased region" description="Basic and acidic residues" evidence="1">
    <location>
        <begin position="325"/>
        <end position="334"/>
    </location>
</feature>
<feature type="compositionally biased region" description="Basic and acidic residues" evidence="1">
    <location>
        <begin position="309"/>
        <end position="318"/>
    </location>
</feature>
<reference evidence="2 3" key="1">
    <citation type="submission" date="2022-05" db="EMBL/GenBank/DDBJ databases">
        <title>Chromosome-level reference genomes for two strains of Caenorhabditis briggsae: an improved platform for comparative genomics.</title>
        <authorList>
            <person name="Stevens L."/>
            <person name="Andersen E.C."/>
        </authorList>
    </citation>
    <scope>NUCLEOTIDE SEQUENCE [LARGE SCALE GENOMIC DNA]</scope>
    <source>
        <strain evidence="2">QX1410_ONT</strain>
        <tissue evidence="2">Whole-organism</tissue>
    </source>
</reference>
<feature type="compositionally biased region" description="Basic residues" evidence="1">
    <location>
        <begin position="425"/>
        <end position="437"/>
    </location>
</feature>
<name>A0AAE9DL65_CAEBR</name>
<feature type="region of interest" description="Disordered" evidence="1">
    <location>
        <begin position="418"/>
        <end position="437"/>
    </location>
</feature>
<evidence type="ECO:0000256" key="1">
    <source>
        <dbReference type="SAM" id="MobiDB-lite"/>
    </source>
</evidence>
<evidence type="ECO:0000313" key="2">
    <source>
        <dbReference type="EMBL" id="ULU06928.1"/>
    </source>
</evidence>